<name>A0A6V7HAW5_9HYME</name>
<evidence type="ECO:0000313" key="1">
    <source>
        <dbReference type="EMBL" id="CAD1476938.1"/>
    </source>
</evidence>
<gene>
    <name evidence="1" type="ORF">MHI_LOCUS695877</name>
</gene>
<dbReference type="EMBL" id="CAJDYZ010009695">
    <property type="protein sequence ID" value="CAD1476938.1"/>
    <property type="molecule type" value="Genomic_DNA"/>
</dbReference>
<comment type="caution">
    <text evidence="1">The sequence shown here is derived from an EMBL/GenBank/DDBJ whole genome shotgun (WGS) entry which is preliminary data.</text>
</comment>
<dbReference type="Proteomes" id="UP000752696">
    <property type="component" value="Unassembled WGS sequence"/>
</dbReference>
<proteinExistence type="predicted"/>
<feature type="non-terminal residue" evidence="1">
    <location>
        <position position="1"/>
    </location>
</feature>
<organism evidence="1 2">
    <name type="scientific">Heterotrigona itama</name>
    <dbReference type="NCBI Taxonomy" id="395501"/>
    <lineage>
        <taxon>Eukaryota</taxon>
        <taxon>Metazoa</taxon>
        <taxon>Ecdysozoa</taxon>
        <taxon>Arthropoda</taxon>
        <taxon>Hexapoda</taxon>
        <taxon>Insecta</taxon>
        <taxon>Pterygota</taxon>
        <taxon>Neoptera</taxon>
        <taxon>Endopterygota</taxon>
        <taxon>Hymenoptera</taxon>
        <taxon>Apocrita</taxon>
        <taxon>Aculeata</taxon>
        <taxon>Apoidea</taxon>
        <taxon>Anthophila</taxon>
        <taxon>Apidae</taxon>
        <taxon>Heterotrigona</taxon>
    </lineage>
</organism>
<evidence type="ECO:0000313" key="2">
    <source>
        <dbReference type="Proteomes" id="UP000752696"/>
    </source>
</evidence>
<feature type="non-terminal residue" evidence="1">
    <location>
        <position position="40"/>
    </location>
</feature>
<accession>A0A6V7HAW5</accession>
<sequence>FLLCCVAKSFEFEVQWEIVVCRLSSEDIHELSLKSGHYTR</sequence>
<protein>
    <submittedName>
        <fullName evidence="1">Uncharacterized protein</fullName>
    </submittedName>
</protein>
<keyword evidence="2" id="KW-1185">Reference proteome</keyword>
<dbReference type="OrthoDB" id="10485572at2759"/>
<reference evidence="1" key="1">
    <citation type="submission" date="2020-07" db="EMBL/GenBank/DDBJ databases">
        <authorList>
            <person name="Nazaruddin N."/>
        </authorList>
    </citation>
    <scope>NUCLEOTIDE SEQUENCE</scope>
</reference>
<dbReference type="AlphaFoldDB" id="A0A6V7HAW5"/>